<protein>
    <submittedName>
        <fullName evidence="2">Uncharacterized protein</fullName>
    </submittedName>
</protein>
<organism evidence="2 3">
    <name type="scientific">Adiantum capillus-veneris</name>
    <name type="common">Maidenhair fern</name>
    <dbReference type="NCBI Taxonomy" id="13818"/>
    <lineage>
        <taxon>Eukaryota</taxon>
        <taxon>Viridiplantae</taxon>
        <taxon>Streptophyta</taxon>
        <taxon>Embryophyta</taxon>
        <taxon>Tracheophyta</taxon>
        <taxon>Polypodiopsida</taxon>
        <taxon>Polypodiidae</taxon>
        <taxon>Polypodiales</taxon>
        <taxon>Pteridineae</taxon>
        <taxon>Pteridaceae</taxon>
        <taxon>Vittarioideae</taxon>
        <taxon>Adiantum</taxon>
    </lineage>
</organism>
<dbReference type="PANTHER" id="PTHR33052">
    <property type="entry name" value="DUF4228 DOMAIN PROTEIN-RELATED"/>
    <property type="match status" value="1"/>
</dbReference>
<dbReference type="OrthoDB" id="843671at2759"/>
<reference evidence="2" key="1">
    <citation type="submission" date="2021-01" db="EMBL/GenBank/DDBJ databases">
        <title>Adiantum capillus-veneris genome.</title>
        <authorList>
            <person name="Fang Y."/>
            <person name="Liao Q."/>
        </authorList>
    </citation>
    <scope>NUCLEOTIDE SEQUENCE</scope>
    <source>
        <strain evidence="2">H3</strain>
        <tissue evidence="2">Leaf</tissue>
    </source>
</reference>
<evidence type="ECO:0000313" key="3">
    <source>
        <dbReference type="Proteomes" id="UP000886520"/>
    </source>
</evidence>
<dbReference type="AlphaFoldDB" id="A0A9D4Z7D0"/>
<proteinExistence type="predicted"/>
<name>A0A9D4Z7D0_ADICA</name>
<comment type="caution">
    <text evidence="2">The sequence shown here is derived from an EMBL/GenBank/DDBJ whole genome shotgun (WGS) entry which is preliminary data.</text>
</comment>
<gene>
    <name evidence="2" type="ORF">GOP47_0022247</name>
</gene>
<evidence type="ECO:0000313" key="2">
    <source>
        <dbReference type="EMBL" id="KAI5063700.1"/>
    </source>
</evidence>
<feature type="compositionally biased region" description="Acidic residues" evidence="1">
    <location>
        <begin position="133"/>
        <end position="143"/>
    </location>
</feature>
<dbReference type="Pfam" id="PF14009">
    <property type="entry name" value="PADRE"/>
    <property type="match status" value="1"/>
</dbReference>
<sequence length="217" mass="23627">MGNCGLGRHAGFKPVVKLVHSNGLIEEFHRPLQAGELLVDYPDHFICHVDGLSQLLLGGGSNGLLATLSESDEMDVGQIYFLLPKRMLNTAPSHADISALISKASMARKASYKGSQLAPLPLPARRGTYGHNDDDDDEEEEDEKERGRAMSRAFVQRVLAEAKLQMEKRTAADPSLGSGNPELQSAYTSHILAKSCARLWRPPLDTIYEEGVSVTAS</sequence>
<accession>A0A9D4Z7D0</accession>
<dbReference type="InterPro" id="IPR025322">
    <property type="entry name" value="PADRE_dom"/>
</dbReference>
<feature type="region of interest" description="Disordered" evidence="1">
    <location>
        <begin position="113"/>
        <end position="149"/>
    </location>
</feature>
<dbReference type="Proteomes" id="UP000886520">
    <property type="component" value="Chromosome 21"/>
</dbReference>
<dbReference type="EMBL" id="JABFUD020000021">
    <property type="protein sequence ID" value="KAI5063700.1"/>
    <property type="molecule type" value="Genomic_DNA"/>
</dbReference>
<evidence type="ECO:0000256" key="1">
    <source>
        <dbReference type="SAM" id="MobiDB-lite"/>
    </source>
</evidence>
<keyword evidence="3" id="KW-1185">Reference proteome</keyword>